<proteinExistence type="inferred from homology"/>
<reference evidence="3 4" key="1">
    <citation type="journal article" date="2015" name="Genome Announc.">
        <title>Complete Genome Sequence of Pelosinus fermentans JBW45, a Member of a Remarkably Competitive Group of Negativicutes in the Firmicutes Phylum.</title>
        <authorList>
            <person name="De Leon K.B."/>
            <person name="Utturkar S.M."/>
            <person name="Camilleri L.B."/>
            <person name="Elias D.A."/>
            <person name="Arkin A.P."/>
            <person name="Fields M.W."/>
            <person name="Brown S.D."/>
            <person name="Wall J.D."/>
        </authorList>
    </citation>
    <scope>NUCLEOTIDE SEQUENCE [LARGE SCALE GENOMIC DNA]</scope>
    <source>
        <strain evidence="3 4">JBW45</strain>
    </source>
</reference>
<dbReference type="EC" id="5.1.3.2" evidence="3"/>
<dbReference type="PANTHER" id="PTHR43000">
    <property type="entry name" value="DTDP-D-GLUCOSE 4,6-DEHYDRATASE-RELATED"/>
    <property type="match status" value="1"/>
</dbReference>
<dbReference type="RefSeq" id="WP_007959120.1">
    <property type="nucleotide sequence ID" value="NZ_CP010978.1"/>
</dbReference>
<dbReference type="HOGENOM" id="CLU_007383_1_7_9"/>
<feature type="domain" description="NAD-dependent epimerase/dehydratase" evidence="2">
    <location>
        <begin position="3"/>
        <end position="234"/>
    </location>
</feature>
<evidence type="ECO:0000313" key="4">
    <source>
        <dbReference type="Proteomes" id="UP000005361"/>
    </source>
</evidence>
<dbReference type="Proteomes" id="UP000005361">
    <property type="component" value="Chromosome"/>
</dbReference>
<sequence length="306" mass="33868">MKILVTGGAGFIGSHVVEKLLMEECHVVVIDNLSTGIRGHVPAGVKFIQMDICSEELLDVFTKERFDAVIHLAAQTMVPVSLNKPDYDCQVNLLGTVNILEACRKTGVKRVVFSSTAAVYGDVDNVPIVESAATRPTSFYGLSKFSVEKYLQMYQQIFGLEYVVLRYANVYGERQGDGGEGGVISIFTRKINQNEVLSVYGNGDQSRDFIYAGDVAAANYRALMTYHVNGIYNISTQTEVSVNQLIKILGQIAGREVHKQYCPVREGDIYRSALSNQAAREKLGWQCEMLLADGLARTYRDIRKGV</sequence>
<organism evidence="3 4">
    <name type="scientific">Pelosinus fermentans JBW45</name>
    <dbReference type="NCBI Taxonomy" id="1192197"/>
    <lineage>
        <taxon>Bacteria</taxon>
        <taxon>Bacillati</taxon>
        <taxon>Bacillota</taxon>
        <taxon>Negativicutes</taxon>
        <taxon>Selenomonadales</taxon>
        <taxon>Sporomusaceae</taxon>
        <taxon>Pelosinus</taxon>
    </lineage>
</organism>
<dbReference type="OrthoDB" id="9766450at2"/>
<accession>I9NNM9</accession>
<protein>
    <submittedName>
        <fullName evidence="3">UDP-glucose 4-epimerase</fullName>
        <ecNumber evidence="3">5.1.3.2</ecNumber>
    </submittedName>
</protein>
<dbReference type="InterPro" id="IPR036291">
    <property type="entry name" value="NAD(P)-bd_dom_sf"/>
</dbReference>
<gene>
    <name evidence="3" type="ORF">JBW_00693</name>
</gene>
<dbReference type="Gene3D" id="3.40.50.720">
    <property type="entry name" value="NAD(P)-binding Rossmann-like Domain"/>
    <property type="match status" value="1"/>
</dbReference>
<dbReference type="AlphaFoldDB" id="I9NNM9"/>
<dbReference type="SUPFAM" id="SSF51735">
    <property type="entry name" value="NAD(P)-binding Rossmann-fold domains"/>
    <property type="match status" value="1"/>
</dbReference>
<keyword evidence="3" id="KW-0413">Isomerase</keyword>
<dbReference type="Pfam" id="PF01370">
    <property type="entry name" value="Epimerase"/>
    <property type="match status" value="1"/>
</dbReference>
<name>I9NNM9_9FIRM</name>
<dbReference type="KEGG" id="pft:JBW_00693"/>
<evidence type="ECO:0000259" key="2">
    <source>
        <dbReference type="Pfam" id="PF01370"/>
    </source>
</evidence>
<dbReference type="Gene3D" id="3.90.25.10">
    <property type="entry name" value="UDP-galactose 4-epimerase, domain 1"/>
    <property type="match status" value="1"/>
</dbReference>
<evidence type="ECO:0000313" key="3">
    <source>
        <dbReference type="EMBL" id="AJQ26045.1"/>
    </source>
</evidence>
<evidence type="ECO:0000256" key="1">
    <source>
        <dbReference type="ARBA" id="ARBA00007637"/>
    </source>
</evidence>
<dbReference type="InterPro" id="IPR001509">
    <property type="entry name" value="Epimerase_deHydtase"/>
</dbReference>
<reference evidence="4" key="2">
    <citation type="submission" date="2015-02" db="EMBL/GenBank/DDBJ databases">
        <title>Complete Genome Sequence of Pelosinus fermentans JBW45.</title>
        <authorList>
            <person name="De Leon K.B."/>
            <person name="Utturkar S.M."/>
            <person name="Camilleri L.B."/>
            <person name="Arkin A.P."/>
            <person name="Fields M.W."/>
            <person name="Brown S.D."/>
            <person name="Wall J.D."/>
        </authorList>
    </citation>
    <scope>NUCLEOTIDE SEQUENCE [LARGE SCALE GENOMIC DNA]</scope>
    <source>
        <strain evidence="4">JBW45</strain>
    </source>
</reference>
<dbReference type="STRING" id="1192197.JBW_00693"/>
<dbReference type="GO" id="GO:0003978">
    <property type="term" value="F:UDP-glucose 4-epimerase activity"/>
    <property type="evidence" value="ECO:0007669"/>
    <property type="project" value="UniProtKB-EC"/>
</dbReference>
<comment type="similarity">
    <text evidence="1">Belongs to the NAD(P)-dependent epimerase/dehydratase family.</text>
</comment>
<dbReference type="EMBL" id="CP010978">
    <property type="protein sequence ID" value="AJQ26045.1"/>
    <property type="molecule type" value="Genomic_DNA"/>
</dbReference>